<keyword evidence="3" id="KW-0456">Lyase</keyword>
<reference evidence="4 5" key="1">
    <citation type="submission" date="2015-11" db="EMBL/GenBank/DDBJ databases">
        <title>Genomic analysis of 38 Legionella species identifies large and diverse effector repertoires.</title>
        <authorList>
            <person name="Burstein D."/>
            <person name="Amaro F."/>
            <person name="Zusman T."/>
            <person name="Lifshitz Z."/>
            <person name="Cohen O."/>
            <person name="Gilbert J.A."/>
            <person name="Pupko T."/>
            <person name="Shuman H.A."/>
            <person name="Segal G."/>
        </authorList>
    </citation>
    <scope>NUCLEOTIDE SEQUENCE [LARGE SCALE GENOMIC DNA]</scope>
    <source>
        <strain evidence="4 5">BL-540</strain>
    </source>
</reference>
<dbReference type="GO" id="GO:0005829">
    <property type="term" value="C:cytosol"/>
    <property type="evidence" value="ECO:0007669"/>
    <property type="project" value="TreeGrafter"/>
</dbReference>
<gene>
    <name evidence="4" type="primary">ubiC</name>
    <name evidence="4" type="ORF">Ljor_1382</name>
</gene>
<protein>
    <submittedName>
        <fullName evidence="4">4-hydroxybenzoate synthetase</fullName>
    </submittedName>
</protein>
<dbReference type="Gene3D" id="3.40.1410.10">
    <property type="entry name" value="Chorismate lyase-like"/>
    <property type="match status" value="1"/>
</dbReference>
<proteinExistence type="predicted"/>
<sequence length="190" mass="22346">MMAILAVCSIMHSDLESLLPNIHQPPTSLLPWLTHPYSLTDKLKEETGQANLLVLKQEWRAVTWWDKFTLGLVNDDLVFHREILMSSANRPCWYARTIIPESSHRNNPELFARLKQESLGVIVFNNSEVRRKHVHHYSIDFLSLEYYWLTKIHSEPGAKFWARFSVFTLKQGNPFYLVEIFLPELLRIKQ</sequence>
<keyword evidence="1" id="KW-0963">Cytoplasm</keyword>
<dbReference type="Proteomes" id="UP000055035">
    <property type="component" value="Unassembled WGS sequence"/>
</dbReference>
<evidence type="ECO:0000313" key="5">
    <source>
        <dbReference type="Proteomes" id="UP000055035"/>
    </source>
</evidence>
<dbReference type="GO" id="GO:0006744">
    <property type="term" value="P:ubiquinone biosynthetic process"/>
    <property type="evidence" value="ECO:0007669"/>
    <property type="project" value="UniProtKB-KW"/>
</dbReference>
<dbReference type="Pfam" id="PF04345">
    <property type="entry name" value="Chor_lyase"/>
    <property type="match status" value="1"/>
</dbReference>
<dbReference type="SUPFAM" id="SSF64288">
    <property type="entry name" value="Chorismate lyase-like"/>
    <property type="match status" value="1"/>
</dbReference>
<dbReference type="STRING" id="456.Ljor_1382"/>
<dbReference type="RefSeq" id="WP_082647156.1">
    <property type="nucleotide sequence ID" value="NZ_LR134383.1"/>
</dbReference>
<evidence type="ECO:0000256" key="3">
    <source>
        <dbReference type="ARBA" id="ARBA00023239"/>
    </source>
</evidence>
<name>A0A0W0VAH7_9GAMM</name>
<dbReference type="InterPro" id="IPR007440">
    <property type="entry name" value="Chorismate--pyruvate_lyase"/>
</dbReference>
<accession>A0A0W0VAH7</accession>
<dbReference type="EMBL" id="LNYJ01000011">
    <property type="protein sequence ID" value="KTD17076.1"/>
    <property type="molecule type" value="Genomic_DNA"/>
</dbReference>
<dbReference type="PANTHER" id="PTHR38683">
    <property type="entry name" value="CHORISMATE PYRUVATE-LYASE"/>
    <property type="match status" value="1"/>
</dbReference>
<dbReference type="PATRIC" id="fig|456.5.peg.1477"/>
<keyword evidence="2" id="KW-0831">Ubiquinone biosynthesis</keyword>
<dbReference type="PANTHER" id="PTHR38683:SF1">
    <property type="entry name" value="CHORISMATE PYRUVATE-LYASE"/>
    <property type="match status" value="1"/>
</dbReference>
<dbReference type="OrthoDB" id="5646761at2"/>
<evidence type="ECO:0000256" key="1">
    <source>
        <dbReference type="ARBA" id="ARBA00022490"/>
    </source>
</evidence>
<organism evidence="4 5">
    <name type="scientific">Legionella jordanis</name>
    <dbReference type="NCBI Taxonomy" id="456"/>
    <lineage>
        <taxon>Bacteria</taxon>
        <taxon>Pseudomonadati</taxon>
        <taxon>Pseudomonadota</taxon>
        <taxon>Gammaproteobacteria</taxon>
        <taxon>Legionellales</taxon>
        <taxon>Legionellaceae</taxon>
        <taxon>Legionella</taxon>
    </lineage>
</organism>
<comment type="caution">
    <text evidence="4">The sequence shown here is derived from an EMBL/GenBank/DDBJ whole genome shotgun (WGS) entry which is preliminary data.</text>
</comment>
<dbReference type="InterPro" id="IPR028978">
    <property type="entry name" value="Chorismate_lyase_/UTRA_dom_sf"/>
</dbReference>
<keyword evidence="5" id="KW-1185">Reference proteome</keyword>
<dbReference type="AlphaFoldDB" id="A0A0W0VAH7"/>
<evidence type="ECO:0000313" key="4">
    <source>
        <dbReference type="EMBL" id="KTD17076.1"/>
    </source>
</evidence>
<evidence type="ECO:0000256" key="2">
    <source>
        <dbReference type="ARBA" id="ARBA00022688"/>
    </source>
</evidence>
<dbReference type="GO" id="GO:0008813">
    <property type="term" value="F:chorismate lyase activity"/>
    <property type="evidence" value="ECO:0007669"/>
    <property type="project" value="InterPro"/>
</dbReference>